<keyword evidence="5 11" id="KW-0808">Transferase</keyword>
<comment type="subunit">
    <text evidence="11">Monomer.</text>
</comment>
<dbReference type="EMBL" id="FMJD01000011">
    <property type="protein sequence ID" value="SCM78243.1"/>
    <property type="molecule type" value="Genomic_DNA"/>
</dbReference>
<comment type="cofactor">
    <cofactor evidence="11">
        <name>Mg(2+)</name>
        <dbReference type="ChEBI" id="CHEBI:18420"/>
    </cofactor>
    <text evidence="11">Binds 1 Mg(2+) ion per subunit.</text>
</comment>
<dbReference type="SUPFAM" id="SSF52540">
    <property type="entry name" value="P-loop containing nucleoside triphosphate hydrolases"/>
    <property type="match status" value="1"/>
</dbReference>
<feature type="compositionally biased region" description="Basic and acidic residues" evidence="12">
    <location>
        <begin position="1"/>
        <end position="16"/>
    </location>
</feature>
<dbReference type="InterPro" id="IPR000623">
    <property type="entry name" value="Shikimate_kinase/TSH1"/>
</dbReference>
<keyword evidence="11" id="KW-0460">Magnesium</keyword>
<evidence type="ECO:0000256" key="11">
    <source>
        <dbReference type="HAMAP-Rule" id="MF_00109"/>
    </source>
</evidence>
<evidence type="ECO:0000256" key="6">
    <source>
        <dbReference type="ARBA" id="ARBA00022741"/>
    </source>
</evidence>
<evidence type="ECO:0000256" key="9">
    <source>
        <dbReference type="ARBA" id="ARBA00023141"/>
    </source>
</evidence>
<dbReference type="Pfam" id="PF01202">
    <property type="entry name" value="SKI"/>
    <property type="match status" value="1"/>
</dbReference>
<dbReference type="PANTHER" id="PTHR21087">
    <property type="entry name" value="SHIKIMATE KINASE"/>
    <property type="match status" value="1"/>
</dbReference>
<feature type="binding site" evidence="11">
    <location>
        <position position="109"/>
    </location>
    <ligand>
        <name>substrate</name>
    </ligand>
</feature>
<dbReference type="PANTHER" id="PTHR21087:SF16">
    <property type="entry name" value="SHIKIMATE KINASE 1, CHLOROPLASTIC"/>
    <property type="match status" value="1"/>
</dbReference>
<dbReference type="RefSeq" id="WP_288198000.1">
    <property type="nucleotide sequence ID" value="NZ_LT608334.1"/>
</dbReference>
<dbReference type="CDD" id="cd00464">
    <property type="entry name" value="SK"/>
    <property type="match status" value="1"/>
</dbReference>
<evidence type="ECO:0000256" key="1">
    <source>
        <dbReference type="ARBA" id="ARBA00004842"/>
    </source>
</evidence>
<evidence type="ECO:0000256" key="3">
    <source>
        <dbReference type="ARBA" id="ARBA00012154"/>
    </source>
</evidence>
<dbReference type="GO" id="GO:0008652">
    <property type="term" value="P:amino acid biosynthetic process"/>
    <property type="evidence" value="ECO:0007669"/>
    <property type="project" value="UniProtKB-KW"/>
</dbReference>
<accession>A0A212LL32</accession>
<feature type="binding site" evidence="11">
    <location>
        <position position="45"/>
    </location>
    <ligand>
        <name>Mg(2+)</name>
        <dbReference type="ChEBI" id="CHEBI:18420"/>
    </ligand>
</feature>
<dbReference type="PRINTS" id="PR01100">
    <property type="entry name" value="SHIKIMTKNASE"/>
</dbReference>
<organism evidence="13">
    <name type="scientific">uncultured Pleomorphomonas sp</name>
    <dbReference type="NCBI Taxonomy" id="442121"/>
    <lineage>
        <taxon>Bacteria</taxon>
        <taxon>Pseudomonadati</taxon>
        <taxon>Pseudomonadota</taxon>
        <taxon>Alphaproteobacteria</taxon>
        <taxon>Hyphomicrobiales</taxon>
        <taxon>Pleomorphomonadaceae</taxon>
        <taxon>Pleomorphomonas</taxon>
        <taxon>environmental samples</taxon>
    </lineage>
</organism>
<dbReference type="HAMAP" id="MF_00109">
    <property type="entry name" value="Shikimate_kinase"/>
    <property type="match status" value="1"/>
</dbReference>
<feature type="binding site" evidence="11">
    <location>
        <begin position="41"/>
        <end position="46"/>
    </location>
    <ligand>
        <name>ATP</name>
        <dbReference type="ChEBI" id="CHEBI:30616"/>
    </ligand>
</feature>
<dbReference type="InterPro" id="IPR023000">
    <property type="entry name" value="Shikimate_kinase_CS"/>
</dbReference>
<dbReference type="AlphaFoldDB" id="A0A212LL32"/>
<comment type="subcellular location">
    <subcellularLocation>
        <location evidence="11">Cytoplasm</location>
    </subcellularLocation>
</comment>
<protein>
    <recommendedName>
        <fullName evidence="3 11">Shikimate kinase</fullName>
        <shortName evidence="11">SK</shortName>
        <ecNumber evidence="3 11">2.7.1.71</ecNumber>
    </recommendedName>
</protein>
<evidence type="ECO:0000313" key="13">
    <source>
        <dbReference type="EMBL" id="SCM78243.1"/>
    </source>
</evidence>
<keyword evidence="8 11" id="KW-0067">ATP-binding</keyword>
<comment type="catalytic activity">
    <reaction evidence="10 11">
        <text>shikimate + ATP = 3-phosphoshikimate + ADP + H(+)</text>
        <dbReference type="Rhea" id="RHEA:13121"/>
        <dbReference type="ChEBI" id="CHEBI:15378"/>
        <dbReference type="ChEBI" id="CHEBI:30616"/>
        <dbReference type="ChEBI" id="CHEBI:36208"/>
        <dbReference type="ChEBI" id="CHEBI:145989"/>
        <dbReference type="ChEBI" id="CHEBI:456216"/>
        <dbReference type="EC" id="2.7.1.71"/>
    </reaction>
</comment>
<feature type="binding site" evidence="11">
    <location>
        <position position="63"/>
    </location>
    <ligand>
        <name>substrate</name>
    </ligand>
</feature>
<dbReference type="GO" id="GO:0005829">
    <property type="term" value="C:cytosol"/>
    <property type="evidence" value="ECO:0007669"/>
    <property type="project" value="TreeGrafter"/>
</dbReference>
<dbReference type="Gene3D" id="3.40.50.300">
    <property type="entry name" value="P-loop containing nucleotide triphosphate hydrolases"/>
    <property type="match status" value="1"/>
</dbReference>
<comment type="caution">
    <text evidence="11">Lacks conserved residue(s) required for the propagation of feature annotation.</text>
</comment>
<evidence type="ECO:0000256" key="10">
    <source>
        <dbReference type="ARBA" id="ARBA00048567"/>
    </source>
</evidence>
<dbReference type="EC" id="2.7.1.71" evidence="3 11"/>
<dbReference type="UniPathway" id="UPA00053">
    <property type="reaction ID" value="UER00088"/>
</dbReference>
<dbReference type="GO" id="GO:0009073">
    <property type="term" value="P:aromatic amino acid family biosynthetic process"/>
    <property type="evidence" value="ECO:0007669"/>
    <property type="project" value="UniProtKB-KW"/>
</dbReference>
<evidence type="ECO:0000256" key="2">
    <source>
        <dbReference type="ARBA" id="ARBA00006997"/>
    </source>
</evidence>
<evidence type="ECO:0000256" key="8">
    <source>
        <dbReference type="ARBA" id="ARBA00022840"/>
    </source>
</evidence>
<evidence type="ECO:0000256" key="7">
    <source>
        <dbReference type="ARBA" id="ARBA00022777"/>
    </source>
</evidence>
<keyword evidence="11" id="KW-0479">Metal-binding</keyword>
<dbReference type="GO" id="GO:0009423">
    <property type="term" value="P:chorismate biosynthetic process"/>
    <property type="evidence" value="ECO:0007669"/>
    <property type="project" value="UniProtKB-UniRule"/>
</dbReference>
<proteinExistence type="inferred from homology"/>
<reference evidence="13" key="1">
    <citation type="submission" date="2016-08" db="EMBL/GenBank/DDBJ databases">
        <authorList>
            <person name="Seilhamer J.J."/>
        </authorList>
    </citation>
    <scope>NUCLEOTIDE SEQUENCE</scope>
    <source>
        <strain evidence="13">86</strain>
    </source>
</reference>
<name>A0A212LL32_9HYPH</name>
<keyword evidence="9 11" id="KW-0057">Aromatic amino acid biosynthesis</keyword>
<keyword evidence="4 11" id="KW-0028">Amino-acid biosynthesis</keyword>
<feature type="binding site" evidence="11">
    <location>
        <position position="147"/>
    </location>
    <ligand>
        <name>ATP</name>
        <dbReference type="ChEBI" id="CHEBI:30616"/>
    </ligand>
</feature>
<dbReference type="InterPro" id="IPR031322">
    <property type="entry name" value="Shikimate/glucono_kinase"/>
</dbReference>
<dbReference type="PROSITE" id="PS01128">
    <property type="entry name" value="SHIKIMATE_KINASE"/>
    <property type="match status" value="1"/>
</dbReference>
<keyword evidence="11" id="KW-0963">Cytoplasm</keyword>
<comment type="similarity">
    <text evidence="2 11">Belongs to the shikimate kinase family.</text>
</comment>
<keyword evidence="7 11" id="KW-0418">Kinase</keyword>
<evidence type="ECO:0000256" key="5">
    <source>
        <dbReference type="ARBA" id="ARBA00022679"/>
    </source>
</evidence>
<dbReference type="InterPro" id="IPR027417">
    <property type="entry name" value="P-loop_NTPase"/>
</dbReference>
<feature type="region of interest" description="Disordered" evidence="12">
    <location>
        <begin position="1"/>
        <end position="20"/>
    </location>
</feature>
<comment type="pathway">
    <text evidence="1 11">Metabolic intermediate biosynthesis; chorismate biosynthesis; chorismate from D-erythrose 4-phosphate and phosphoenolpyruvate: step 5/7.</text>
</comment>
<dbReference type="GO" id="GO:0000287">
    <property type="term" value="F:magnesium ion binding"/>
    <property type="evidence" value="ECO:0007669"/>
    <property type="project" value="UniProtKB-UniRule"/>
</dbReference>
<dbReference type="NCBIfam" id="NF010552">
    <property type="entry name" value="PRK13946.1"/>
    <property type="match status" value="1"/>
</dbReference>
<evidence type="ECO:0000256" key="4">
    <source>
        <dbReference type="ARBA" id="ARBA00022605"/>
    </source>
</evidence>
<comment type="function">
    <text evidence="11">Catalyzes the specific phosphorylation of the 3-hydroxyl group of shikimic acid using ATP as a cosubstrate.</text>
</comment>
<gene>
    <name evidence="11 13" type="primary">aroK</name>
    <name evidence="13" type="ORF">KL86PLE_70026</name>
</gene>
<keyword evidence="6 11" id="KW-0547">Nucleotide-binding</keyword>
<evidence type="ECO:0000256" key="12">
    <source>
        <dbReference type="SAM" id="MobiDB-lite"/>
    </source>
</evidence>
<dbReference type="GO" id="GO:0005524">
    <property type="term" value="F:ATP binding"/>
    <property type="evidence" value="ECO:0007669"/>
    <property type="project" value="UniProtKB-UniRule"/>
</dbReference>
<dbReference type="GO" id="GO:0004765">
    <property type="term" value="F:shikimate kinase activity"/>
    <property type="evidence" value="ECO:0007669"/>
    <property type="project" value="UniProtKB-UniRule"/>
</dbReference>
<feature type="binding site" evidence="11">
    <location>
        <position position="166"/>
    </location>
    <ligand>
        <name>substrate</name>
    </ligand>
</feature>
<sequence length="208" mass="22921">MTDVKTSRSRDPDAAHRRGRSHAHIVELLGDRSVVLVGMMGAGKTSVGKRLAGRLGLTFIDADTAIEEAAKKSVSEIFSEHGEDYFRQGERRVIARLLREPRQIIATGGGAFMNAETRAAIRGAGISIWLRADWELLFERVRRRPTRPLLQTADPEGTLKALVEARYPVYAEADLIVQSVDVPHEAMVDAVVSALEAWLVEDAVKRAP</sequence>
<feature type="binding site" evidence="11">
    <location>
        <position position="87"/>
    </location>
    <ligand>
        <name>substrate</name>
    </ligand>
</feature>